<proteinExistence type="inferred from homology"/>
<gene>
    <name evidence="6" type="ORF">Pmani_022901</name>
</gene>
<dbReference type="Proteomes" id="UP001292094">
    <property type="component" value="Unassembled WGS sequence"/>
</dbReference>
<evidence type="ECO:0000256" key="4">
    <source>
        <dbReference type="SAM" id="MobiDB-lite"/>
    </source>
</evidence>
<feature type="domain" description="ETS" evidence="5">
    <location>
        <begin position="201"/>
        <end position="264"/>
    </location>
</feature>
<comment type="caution">
    <text evidence="6">The sequence shown here is derived from an EMBL/GenBank/DDBJ whole genome shotgun (WGS) entry which is preliminary data.</text>
</comment>
<reference evidence="6" key="1">
    <citation type="submission" date="2023-11" db="EMBL/GenBank/DDBJ databases">
        <title>Genome assemblies of two species of porcelain crab, Petrolisthes cinctipes and Petrolisthes manimaculis (Anomura: Porcellanidae).</title>
        <authorList>
            <person name="Angst P."/>
        </authorList>
    </citation>
    <scope>NUCLEOTIDE SEQUENCE</scope>
    <source>
        <strain evidence="6">PB745_02</strain>
        <tissue evidence="6">Gill</tissue>
    </source>
</reference>
<protein>
    <recommendedName>
        <fullName evidence="5">ETS domain-containing protein</fullName>
    </recommendedName>
</protein>
<evidence type="ECO:0000256" key="3">
    <source>
        <dbReference type="RuleBase" id="RU004019"/>
    </source>
</evidence>
<sequence length="292" mass="31968">MTSALGRISIYFSHTWLREKWIGTYIHPVNSSSFWDDVSVANSLLQVTQQLSSSEPCLTTNPCLANSLPPNPSPVHSLPPNPCLANSLHPNPSPAHSLPPNPSPVHSLPPNPCLANSLHPNPSPAHSLPPNPCLAHSLPPNPCPNATEPIPTAINKKVSWLGGDSATKDPKPGPSASPKVKRKRGRPAKSAVRKDRGKKIPLIHDFIRGLLEDPTMKDVVFWEDKTEGMFRINDSNGIANEWGKLKNKKGMTYEKFSRALRYHHRSKSSALIPVPGRLLFKFTSITKSRTSG</sequence>
<dbReference type="SMART" id="SM00413">
    <property type="entry name" value="ETS"/>
    <property type="match status" value="1"/>
</dbReference>
<dbReference type="GO" id="GO:0043565">
    <property type="term" value="F:sequence-specific DNA binding"/>
    <property type="evidence" value="ECO:0007669"/>
    <property type="project" value="InterPro"/>
</dbReference>
<name>A0AAE1U402_9EUCA</name>
<dbReference type="InterPro" id="IPR000418">
    <property type="entry name" value="Ets_dom"/>
</dbReference>
<feature type="region of interest" description="Disordered" evidence="4">
    <location>
        <begin position="160"/>
        <end position="196"/>
    </location>
</feature>
<feature type="compositionally biased region" description="Pro residues" evidence="4">
    <location>
        <begin position="91"/>
        <end position="112"/>
    </location>
</feature>
<keyword evidence="3" id="KW-0539">Nucleus</keyword>
<dbReference type="PRINTS" id="PR00454">
    <property type="entry name" value="ETSDOMAIN"/>
</dbReference>
<dbReference type="AlphaFoldDB" id="A0AAE1U402"/>
<comment type="similarity">
    <text evidence="1 3">Belongs to the ETS family.</text>
</comment>
<dbReference type="EMBL" id="JAWZYT010002316">
    <property type="protein sequence ID" value="KAK4305194.1"/>
    <property type="molecule type" value="Genomic_DNA"/>
</dbReference>
<dbReference type="InterPro" id="IPR036390">
    <property type="entry name" value="WH_DNA-bd_sf"/>
</dbReference>
<dbReference type="GO" id="GO:0005634">
    <property type="term" value="C:nucleus"/>
    <property type="evidence" value="ECO:0007669"/>
    <property type="project" value="UniProtKB-SubCell"/>
</dbReference>
<dbReference type="PANTHER" id="PTHR11849:SF190">
    <property type="entry name" value="ETS-DOMAIN PROTEIN"/>
    <property type="match status" value="1"/>
</dbReference>
<dbReference type="GO" id="GO:0000981">
    <property type="term" value="F:DNA-binding transcription factor activity, RNA polymerase II-specific"/>
    <property type="evidence" value="ECO:0007669"/>
    <property type="project" value="TreeGrafter"/>
</dbReference>
<evidence type="ECO:0000256" key="2">
    <source>
        <dbReference type="ARBA" id="ARBA00023125"/>
    </source>
</evidence>
<dbReference type="InterPro" id="IPR046328">
    <property type="entry name" value="ETS_fam"/>
</dbReference>
<evidence type="ECO:0000313" key="6">
    <source>
        <dbReference type="EMBL" id="KAK4305194.1"/>
    </source>
</evidence>
<evidence type="ECO:0000256" key="1">
    <source>
        <dbReference type="ARBA" id="ARBA00005562"/>
    </source>
</evidence>
<comment type="subcellular location">
    <subcellularLocation>
        <location evidence="3">Nucleus</location>
    </subcellularLocation>
</comment>
<dbReference type="InterPro" id="IPR036388">
    <property type="entry name" value="WH-like_DNA-bd_sf"/>
</dbReference>
<keyword evidence="2 3" id="KW-0238">DNA-binding</keyword>
<feature type="region of interest" description="Disordered" evidence="4">
    <location>
        <begin position="74"/>
        <end position="128"/>
    </location>
</feature>
<dbReference type="GO" id="GO:0030154">
    <property type="term" value="P:cell differentiation"/>
    <property type="evidence" value="ECO:0007669"/>
    <property type="project" value="TreeGrafter"/>
</dbReference>
<dbReference type="Pfam" id="PF00178">
    <property type="entry name" value="Ets"/>
    <property type="match status" value="1"/>
</dbReference>
<keyword evidence="7" id="KW-1185">Reference proteome</keyword>
<dbReference type="Gene3D" id="1.10.10.10">
    <property type="entry name" value="Winged helix-like DNA-binding domain superfamily/Winged helix DNA-binding domain"/>
    <property type="match status" value="1"/>
</dbReference>
<evidence type="ECO:0000313" key="7">
    <source>
        <dbReference type="Proteomes" id="UP001292094"/>
    </source>
</evidence>
<evidence type="ECO:0000259" key="5">
    <source>
        <dbReference type="PROSITE" id="PS50061"/>
    </source>
</evidence>
<accession>A0AAE1U402</accession>
<dbReference type="PROSITE" id="PS50061">
    <property type="entry name" value="ETS_DOMAIN_3"/>
    <property type="match status" value="1"/>
</dbReference>
<organism evidence="6 7">
    <name type="scientific">Petrolisthes manimaculis</name>
    <dbReference type="NCBI Taxonomy" id="1843537"/>
    <lineage>
        <taxon>Eukaryota</taxon>
        <taxon>Metazoa</taxon>
        <taxon>Ecdysozoa</taxon>
        <taxon>Arthropoda</taxon>
        <taxon>Crustacea</taxon>
        <taxon>Multicrustacea</taxon>
        <taxon>Malacostraca</taxon>
        <taxon>Eumalacostraca</taxon>
        <taxon>Eucarida</taxon>
        <taxon>Decapoda</taxon>
        <taxon>Pleocyemata</taxon>
        <taxon>Anomura</taxon>
        <taxon>Galatheoidea</taxon>
        <taxon>Porcellanidae</taxon>
        <taxon>Petrolisthes</taxon>
    </lineage>
</organism>
<dbReference type="PANTHER" id="PTHR11849">
    <property type="entry name" value="ETS"/>
    <property type="match status" value="1"/>
</dbReference>
<dbReference type="SUPFAM" id="SSF46785">
    <property type="entry name" value="Winged helix' DNA-binding domain"/>
    <property type="match status" value="1"/>
</dbReference>